<accession>A0ABU4H3P2</accession>
<feature type="compositionally biased region" description="Basic and acidic residues" evidence="1">
    <location>
        <begin position="11"/>
        <end position="29"/>
    </location>
</feature>
<reference evidence="2 3" key="1">
    <citation type="submission" date="2023-11" db="EMBL/GenBank/DDBJ databases">
        <title>Draft genome sequence of Microbacterium arthrosphaerae JCM 30492.</title>
        <authorList>
            <person name="Zhang G."/>
            <person name="Ding Y."/>
        </authorList>
    </citation>
    <scope>NUCLEOTIDE SEQUENCE [LARGE SCALE GENOMIC DNA]</scope>
    <source>
        <strain evidence="2 3">JCM 30492</strain>
    </source>
</reference>
<evidence type="ECO:0000256" key="1">
    <source>
        <dbReference type="SAM" id="MobiDB-lite"/>
    </source>
</evidence>
<dbReference type="Proteomes" id="UP001283109">
    <property type="component" value="Unassembled WGS sequence"/>
</dbReference>
<dbReference type="EMBL" id="JAWQEV010000003">
    <property type="protein sequence ID" value="MDW4573290.1"/>
    <property type="molecule type" value="Genomic_DNA"/>
</dbReference>
<keyword evidence="3" id="KW-1185">Reference proteome</keyword>
<evidence type="ECO:0000313" key="2">
    <source>
        <dbReference type="EMBL" id="MDW4573290.1"/>
    </source>
</evidence>
<gene>
    <name evidence="2" type="ORF">R8Z58_10965</name>
</gene>
<dbReference type="RefSeq" id="WP_318353803.1">
    <property type="nucleotide sequence ID" value="NZ_JAWQEV010000003.1"/>
</dbReference>
<comment type="caution">
    <text evidence="2">The sequence shown here is derived from an EMBL/GenBank/DDBJ whole genome shotgun (WGS) entry which is preliminary data.</text>
</comment>
<feature type="region of interest" description="Disordered" evidence="1">
    <location>
        <begin position="1"/>
        <end position="88"/>
    </location>
</feature>
<proteinExistence type="predicted"/>
<organism evidence="2 3">
    <name type="scientific">Microbacterium arthrosphaerae</name>
    <dbReference type="NCBI Taxonomy" id="792652"/>
    <lineage>
        <taxon>Bacteria</taxon>
        <taxon>Bacillati</taxon>
        <taxon>Actinomycetota</taxon>
        <taxon>Actinomycetes</taxon>
        <taxon>Micrococcales</taxon>
        <taxon>Microbacteriaceae</taxon>
        <taxon>Microbacterium</taxon>
    </lineage>
</organism>
<sequence>MSTSEPFMPAHEPRPARPPQEHDLDHDVDVFLDEASDPAGGDEAPWHTGAEPAVRRPEPGAHLTAEQLSADFDSADDSADDGTGDGAE</sequence>
<evidence type="ECO:0000313" key="3">
    <source>
        <dbReference type="Proteomes" id="UP001283109"/>
    </source>
</evidence>
<protein>
    <submittedName>
        <fullName evidence="2">Uncharacterized protein</fullName>
    </submittedName>
</protein>
<feature type="compositionally biased region" description="Acidic residues" evidence="1">
    <location>
        <begin position="73"/>
        <end position="88"/>
    </location>
</feature>
<name>A0ABU4H3P2_9MICO</name>